<sequence>EMVVTRIFDAPARIVFEAWTNPELFARWWVPKSIGIPLRSCEMDVRTGGTYRLEFGKDAENTWAFFGRYLEVVPPSRIVWTNEEDENGAVSTVIFVEKDGKTLLTFTEVYPTKEALDESLGGMEGTPEQFEQLDELLATLSAGGA</sequence>
<proteinExistence type="inferred from homology"/>
<organism evidence="3 4">
    <name type="scientific">Devosia riboflavina</name>
    <dbReference type="NCBI Taxonomy" id="46914"/>
    <lineage>
        <taxon>Bacteria</taxon>
        <taxon>Pseudomonadati</taxon>
        <taxon>Pseudomonadota</taxon>
        <taxon>Alphaproteobacteria</taxon>
        <taxon>Hyphomicrobiales</taxon>
        <taxon>Devosiaceae</taxon>
        <taxon>Devosia</taxon>
    </lineage>
</organism>
<accession>A0A087LNS9</accession>
<dbReference type="RefSeq" id="WP_035087963.1">
    <property type="nucleotide sequence ID" value="NZ_JQGC01000082.1"/>
</dbReference>
<evidence type="ECO:0000259" key="2">
    <source>
        <dbReference type="Pfam" id="PF08327"/>
    </source>
</evidence>
<feature type="domain" description="Activator of Hsp90 ATPase homologue 1/2-like C-terminal" evidence="2">
    <location>
        <begin position="9"/>
        <end position="137"/>
    </location>
</feature>
<dbReference type="InterPro" id="IPR013538">
    <property type="entry name" value="ASHA1/2-like_C"/>
</dbReference>
<dbReference type="Pfam" id="PF08327">
    <property type="entry name" value="AHSA1"/>
    <property type="match status" value="1"/>
</dbReference>
<dbReference type="Gene3D" id="3.30.530.20">
    <property type="match status" value="1"/>
</dbReference>
<dbReference type="STRING" id="46914.JP75_25570"/>
<evidence type="ECO:0000313" key="4">
    <source>
        <dbReference type="Proteomes" id="UP000028981"/>
    </source>
</evidence>
<evidence type="ECO:0000256" key="1">
    <source>
        <dbReference type="ARBA" id="ARBA00006817"/>
    </source>
</evidence>
<reference evidence="3 4" key="1">
    <citation type="submission" date="2014-08" db="EMBL/GenBank/DDBJ databases">
        <authorList>
            <person name="Hassan Y.I."/>
            <person name="Lepp D."/>
            <person name="Zhou T."/>
        </authorList>
    </citation>
    <scope>NUCLEOTIDE SEQUENCE [LARGE SCALE GENOMIC DNA]</scope>
    <source>
        <strain evidence="3 4">IFO13584</strain>
    </source>
</reference>
<dbReference type="InterPro" id="IPR023393">
    <property type="entry name" value="START-like_dom_sf"/>
</dbReference>
<comment type="similarity">
    <text evidence="1">Belongs to the AHA1 family.</text>
</comment>
<protein>
    <submittedName>
        <fullName evidence="3">ATPase</fullName>
    </submittedName>
</protein>
<evidence type="ECO:0000313" key="3">
    <source>
        <dbReference type="EMBL" id="KFL26282.1"/>
    </source>
</evidence>
<gene>
    <name evidence="3" type="ORF">JP75_25570</name>
</gene>
<comment type="caution">
    <text evidence="3">The sequence shown here is derived from an EMBL/GenBank/DDBJ whole genome shotgun (WGS) entry which is preliminary data.</text>
</comment>
<dbReference type="OrthoDB" id="9805228at2"/>
<dbReference type="CDD" id="cd07826">
    <property type="entry name" value="SRPBCC_CalC_Aha1-like_9"/>
    <property type="match status" value="1"/>
</dbReference>
<dbReference type="Proteomes" id="UP000028981">
    <property type="component" value="Unassembled WGS sequence"/>
</dbReference>
<dbReference type="AlphaFoldDB" id="A0A087LNS9"/>
<dbReference type="EMBL" id="JQGC01000082">
    <property type="protein sequence ID" value="KFL26282.1"/>
    <property type="molecule type" value="Genomic_DNA"/>
</dbReference>
<name>A0A087LNS9_9HYPH</name>
<feature type="non-terminal residue" evidence="3">
    <location>
        <position position="1"/>
    </location>
</feature>
<keyword evidence="4" id="KW-1185">Reference proteome</keyword>
<dbReference type="SUPFAM" id="SSF55961">
    <property type="entry name" value="Bet v1-like"/>
    <property type="match status" value="1"/>
</dbReference>